<name>A5E537_LODEL</name>
<dbReference type="Proteomes" id="UP000001996">
    <property type="component" value="Unassembled WGS sequence"/>
</dbReference>
<organism evidence="2 3">
    <name type="scientific">Lodderomyces elongisporus (strain ATCC 11503 / CBS 2605 / JCM 1781 / NBRC 1676 / NRRL YB-4239)</name>
    <name type="common">Yeast</name>
    <name type="synonym">Saccharomyces elongisporus</name>
    <dbReference type="NCBI Taxonomy" id="379508"/>
    <lineage>
        <taxon>Eukaryota</taxon>
        <taxon>Fungi</taxon>
        <taxon>Dikarya</taxon>
        <taxon>Ascomycota</taxon>
        <taxon>Saccharomycotina</taxon>
        <taxon>Pichiomycetes</taxon>
        <taxon>Debaryomycetaceae</taxon>
        <taxon>Candida/Lodderomyces clade</taxon>
        <taxon>Lodderomyces</taxon>
    </lineage>
</organism>
<feature type="transmembrane region" description="Helical" evidence="1">
    <location>
        <begin position="152"/>
        <end position="178"/>
    </location>
</feature>
<proteinExistence type="predicted"/>
<gene>
    <name evidence="2" type="ORF">LELG_04726</name>
</gene>
<keyword evidence="3" id="KW-1185">Reference proteome</keyword>
<dbReference type="HOGENOM" id="CLU_1256723_0_0_1"/>
<keyword evidence="1" id="KW-0812">Transmembrane</keyword>
<accession>A5E537</accession>
<evidence type="ECO:0000313" key="3">
    <source>
        <dbReference type="Proteomes" id="UP000001996"/>
    </source>
</evidence>
<dbReference type="AlphaFoldDB" id="A5E537"/>
<reference evidence="2 3" key="1">
    <citation type="journal article" date="2009" name="Nature">
        <title>Evolution of pathogenicity and sexual reproduction in eight Candida genomes.</title>
        <authorList>
            <person name="Butler G."/>
            <person name="Rasmussen M.D."/>
            <person name="Lin M.F."/>
            <person name="Santos M.A."/>
            <person name="Sakthikumar S."/>
            <person name="Munro C.A."/>
            <person name="Rheinbay E."/>
            <person name="Grabherr M."/>
            <person name="Forche A."/>
            <person name="Reedy J.L."/>
            <person name="Agrafioti I."/>
            <person name="Arnaud M.B."/>
            <person name="Bates S."/>
            <person name="Brown A.J."/>
            <person name="Brunke S."/>
            <person name="Costanzo M.C."/>
            <person name="Fitzpatrick D.A."/>
            <person name="de Groot P.W."/>
            <person name="Harris D."/>
            <person name="Hoyer L.L."/>
            <person name="Hube B."/>
            <person name="Klis F.M."/>
            <person name="Kodira C."/>
            <person name="Lennard N."/>
            <person name="Logue M.E."/>
            <person name="Martin R."/>
            <person name="Neiman A.M."/>
            <person name="Nikolaou E."/>
            <person name="Quail M.A."/>
            <person name="Quinn J."/>
            <person name="Santos M.C."/>
            <person name="Schmitzberger F.F."/>
            <person name="Sherlock G."/>
            <person name="Shah P."/>
            <person name="Silverstein K.A."/>
            <person name="Skrzypek M.S."/>
            <person name="Soll D."/>
            <person name="Staggs R."/>
            <person name="Stansfield I."/>
            <person name="Stumpf M.P."/>
            <person name="Sudbery P.E."/>
            <person name="Srikantha T."/>
            <person name="Zeng Q."/>
            <person name="Berman J."/>
            <person name="Berriman M."/>
            <person name="Heitman J."/>
            <person name="Gow N.A."/>
            <person name="Lorenz M.C."/>
            <person name="Birren B.W."/>
            <person name="Kellis M."/>
            <person name="Cuomo C.A."/>
        </authorList>
    </citation>
    <scope>NUCLEOTIDE SEQUENCE [LARGE SCALE GENOMIC DNA]</scope>
    <source>
        <strain evidence="3">ATCC 11503 / BCRC 21390 / CBS 2605 / JCM 1781 / NBRC 1676 / NRRL YB-4239</strain>
    </source>
</reference>
<dbReference type="VEuPathDB" id="FungiDB:LELG_04726"/>
<dbReference type="EMBL" id="CH981530">
    <property type="protein sequence ID" value="EDK46545.1"/>
    <property type="molecule type" value="Genomic_DNA"/>
</dbReference>
<keyword evidence="1" id="KW-0472">Membrane</keyword>
<evidence type="ECO:0000313" key="2">
    <source>
        <dbReference type="EMBL" id="EDK46545.1"/>
    </source>
</evidence>
<dbReference type="OMA" id="HNVLFDP"/>
<feature type="transmembrane region" description="Helical" evidence="1">
    <location>
        <begin position="41"/>
        <end position="59"/>
    </location>
</feature>
<evidence type="ECO:0000256" key="1">
    <source>
        <dbReference type="SAM" id="Phobius"/>
    </source>
</evidence>
<sequence length="222" mass="25052">MAHSVLFDPPIPDGQRIDIGNDTIIDSIECIYNSKLFKNMFVGYFAFLLMQYILVYPCVPLEEIENRPAMCVIANIYILVMFVVNASILPLCSSTIPTLISLRCLSCSFVLEAVGLTLNIFAVSQSLKAGEMFQVENLKGESSPVRVNVETYINFFIVTLLVFSVLATCSCLGLVIICERALEYIDNKVDRRIIKATHRQRTIFSPTILKNLKRTPNQYHNL</sequence>
<evidence type="ECO:0008006" key="4">
    <source>
        <dbReference type="Google" id="ProtNLM"/>
    </source>
</evidence>
<dbReference type="InParanoid" id="A5E537"/>
<dbReference type="KEGG" id="lel:PVL30_005457"/>
<protein>
    <recommendedName>
        <fullName evidence="4">MARVEL domain-containing protein</fullName>
    </recommendedName>
</protein>
<dbReference type="OrthoDB" id="4008786at2759"/>
<keyword evidence="1" id="KW-1133">Transmembrane helix</keyword>
<feature type="transmembrane region" description="Helical" evidence="1">
    <location>
        <begin position="71"/>
        <end position="91"/>
    </location>
</feature>
<dbReference type="GeneID" id="5231060"/>